<accession>A0A5J5AR04</accession>
<dbReference type="Gene3D" id="1.20.1280.50">
    <property type="match status" value="1"/>
</dbReference>
<keyword evidence="3" id="KW-1185">Reference proteome</keyword>
<sequence length="353" mass="40705">MKSLTEGNQPSSLPSLPSDIIHDILSELPVKPLARFRCVCKSWNDLLTSPIFLDINYRLWRVIVSDSSSESELQSIDIEAEDPAVANLKSPWNTPILFVGSCYGLLCVLRDEHLFLWNPCTGQYQRLPDCRPYRNNSYYTFYGFGYDESINDYKVVKGVKSKFPDGLSYNVSVYTRKTKYWKRIEDFHWDFLDPYVETGNWDYLDPYQQTGKLVDGFLHWLAINETHLIISLDLANEKFGEVALPDFESHNNSILDDVGVLGGMLCLYCRESGTAMWTIWIMEEYGVKESWTIWMKFNSDPETLLVPLCLTTNGEVVMQGSQMFKYNPREYNFKTLLDLKPLAALATEMKTTV</sequence>
<dbReference type="EMBL" id="CM018043">
    <property type="protein sequence ID" value="KAA8531451.1"/>
    <property type="molecule type" value="Genomic_DNA"/>
</dbReference>
<evidence type="ECO:0000259" key="1">
    <source>
        <dbReference type="PROSITE" id="PS50181"/>
    </source>
</evidence>
<dbReference type="SMART" id="SM00256">
    <property type="entry name" value="FBOX"/>
    <property type="match status" value="1"/>
</dbReference>
<dbReference type="PANTHER" id="PTHR31672:SF13">
    <property type="entry name" value="F-BOX PROTEIN CPR30-LIKE"/>
    <property type="match status" value="1"/>
</dbReference>
<dbReference type="PROSITE" id="PS50181">
    <property type="entry name" value="FBOX"/>
    <property type="match status" value="1"/>
</dbReference>
<name>A0A5J5AR04_9ASTE</name>
<dbReference type="InterPro" id="IPR017451">
    <property type="entry name" value="F-box-assoc_interact_dom"/>
</dbReference>
<dbReference type="NCBIfam" id="TIGR01640">
    <property type="entry name" value="F_box_assoc_1"/>
    <property type="match status" value="1"/>
</dbReference>
<dbReference type="Proteomes" id="UP000325577">
    <property type="component" value="Linkage Group LG2"/>
</dbReference>
<protein>
    <recommendedName>
        <fullName evidence="1">F-box domain-containing protein</fullName>
    </recommendedName>
</protein>
<proteinExistence type="predicted"/>
<dbReference type="AlphaFoldDB" id="A0A5J5AR04"/>
<dbReference type="InterPro" id="IPR001810">
    <property type="entry name" value="F-box_dom"/>
</dbReference>
<dbReference type="CDD" id="cd22157">
    <property type="entry name" value="F-box_AtFBW1-like"/>
    <property type="match status" value="1"/>
</dbReference>
<feature type="domain" description="F-box" evidence="1">
    <location>
        <begin position="10"/>
        <end position="63"/>
    </location>
</feature>
<evidence type="ECO:0000313" key="2">
    <source>
        <dbReference type="EMBL" id="KAA8531451.1"/>
    </source>
</evidence>
<dbReference type="InterPro" id="IPR006527">
    <property type="entry name" value="F-box-assoc_dom_typ1"/>
</dbReference>
<evidence type="ECO:0000313" key="3">
    <source>
        <dbReference type="Proteomes" id="UP000325577"/>
    </source>
</evidence>
<dbReference type="PANTHER" id="PTHR31672">
    <property type="entry name" value="BNACNNG10540D PROTEIN"/>
    <property type="match status" value="1"/>
</dbReference>
<dbReference type="InterPro" id="IPR050796">
    <property type="entry name" value="SCF_F-box_component"/>
</dbReference>
<organism evidence="2 3">
    <name type="scientific">Nyssa sinensis</name>
    <dbReference type="NCBI Taxonomy" id="561372"/>
    <lineage>
        <taxon>Eukaryota</taxon>
        <taxon>Viridiplantae</taxon>
        <taxon>Streptophyta</taxon>
        <taxon>Embryophyta</taxon>
        <taxon>Tracheophyta</taxon>
        <taxon>Spermatophyta</taxon>
        <taxon>Magnoliopsida</taxon>
        <taxon>eudicotyledons</taxon>
        <taxon>Gunneridae</taxon>
        <taxon>Pentapetalae</taxon>
        <taxon>asterids</taxon>
        <taxon>Cornales</taxon>
        <taxon>Nyssaceae</taxon>
        <taxon>Nyssa</taxon>
    </lineage>
</organism>
<dbReference type="Pfam" id="PF07734">
    <property type="entry name" value="FBA_1"/>
    <property type="match status" value="1"/>
</dbReference>
<gene>
    <name evidence="2" type="ORF">F0562_006196</name>
</gene>
<dbReference type="SUPFAM" id="SSF81383">
    <property type="entry name" value="F-box domain"/>
    <property type="match status" value="1"/>
</dbReference>
<dbReference type="OrthoDB" id="1164283at2759"/>
<dbReference type="InterPro" id="IPR036047">
    <property type="entry name" value="F-box-like_dom_sf"/>
</dbReference>
<reference evidence="2 3" key="1">
    <citation type="submission" date="2019-09" db="EMBL/GenBank/DDBJ databases">
        <title>A chromosome-level genome assembly of the Chinese tupelo Nyssa sinensis.</title>
        <authorList>
            <person name="Yang X."/>
            <person name="Kang M."/>
            <person name="Yang Y."/>
            <person name="Xiong H."/>
            <person name="Wang M."/>
            <person name="Zhang Z."/>
            <person name="Wang Z."/>
            <person name="Wu H."/>
            <person name="Ma T."/>
            <person name="Liu J."/>
            <person name="Xi Z."/>
        </authorList>
    </citation>
    <scope>NUCLEOTIDE SEQUENCE [LARGE SCALE GENOMIC DNA]</scope>
    <source>
        <strain evidence="2">J267</strain>
        <tissue evidence="2">Leaf</tissue>
    </source>
</reference>
<dbReference type="Pfam" id="PF00646">
    <property type="entry name" value="F-box"/>
    <property type="match status" value="1"/>
</dbReference>